<accession>A0AAD5D433</accession>
<name>A0AAD5D433_AMBAR</name>
<gene>
    <name evidence="1" type="ORF">M8C21_026710</name>
</gene>
<keyword evidence="2" id="KW-1185">Reference proteome</keyword>
<sequence length="135" mass="15453">MAASILSSKITIGFFYLNRSLHLFTSSADLVLMFISKIIMIEWVRGNRLFQVCSSRAWMDLADPFGRRYPLNEIAGYLRVVIRVATTIARVNNPSRHHQSSFGSQPSHRNAPMYHRCCLADWFVLTTKPFTVANE</sequence>
<evidence type="ECO:0000313" key="2">
    <source>
        <dbReference type="Proteomes" id="UP001206925"/>
    </source>
</evidence>
<evidence type="ECO:0000313" key="1">
    <source>
        <dbReference type="EMBL" id="KAI7752969.1"/>
    </source>
</evidence>
<proteinExistence type="predicted"/>
<reference evidence="1" key="1">
    <citation type="submission" date="2022-06" db="EMBL/GenBank/DDBJ databases">
        <title>Uncovering the hologenomic basis of an extraordinary plant invasion.</title>
        <authorList>
            <person name="Bieker V.C."/>
            <person name="Martin M.D."/>
            <person name="Gilbert T."/>
            <person name="Hodgins K."/>
            <person name="Battlay P."/>
            <person name="Petersen B."/>
            <person name="Wilson J."/>
        </authorList>
    </citation>
    <scope>NUCLEOTIDE SEQUENCE</scope>
    <source>
        <strain evidence="1">AA19_3_7</strain>
        <tissue evidence="1">Leaf</tissue>
    </source>
</reference>
<dbReference type="Proteomes" id="UP001206925">
    <property type="component" value="Unassembled WGS sequence"/>
</dbReference>
<dbReference type="EMBL" id="JAMZMK010005567">
    <property type="protein sequence ID" value="KAI7752969.1"/>
    <property type="molecule type" value="Genomic_DNA"/>
</dbReference>
<organism evidence="1 2">
    <name type="scientific">Ambrosia artemisiifolia</name>
    <name type="common">Common ragweed</name>
    <dbReference type="NCBI Taxonomy" id="4212"/>
    <lineage>
        <taxon>Eukaryota</taxon>
        <taxon>Viridiplantae</taxon>
        <taxon>Streptophyta</taxon>
        <taxon>Embryophyta</taxon>
        <taxon>Tracheophyta</taxon>
        <taxon>Spermatophyta</taxon>
        <taxon>Magnoliopsida</taxon>
        <taxon>eudicotyledons</taxon>
        <taxon>Gunneridae</taxon>
        <taxon>Pentapetalae</taxon>
        <taxon>asterids</taxon>
        <taxon>campanulids</taxon>
        <taxon>Asterales</taxon>
        <taxon>Asteraceae</taxon>
        <taxon>Asteroideae</taxon>
        <taxon>Heliantheae alliance</taxon>
        <taxon>Heliantheae</taxon>
        <taxon>Ambrosia</taxon>
    </lineage>
</organism>
<protein>
    <submittedName>
        <fullName evidence="1">Uncharacterized protein</fullName>
    </submittedName>
</protein>
<dbReference type="AlphaFoldDB" id="A0AAD5D433"/>
<comment type="caution">
    <text evidence="1">The sequence shown here is derived from an EMBL/GenBank/DDBJ whole genome shotgun (WGS) entry which is preliminary data.</text>
</comment>